<keyword evidence="1" id="KW-0472">Membrane</keyword>
<name>A0A6P2J9A1_9BURK</name>
<dbReference type="AlphaFoldDB" id="A0A6P2J9A1"/>
<keyword evidence="1" id="KW-1133">Transmembrane helix</keyword>
<dbReference type="EMBL" id="CABVPP010000008">
    <property type="protein sequence ID" value="VWB38209.1"/>
    <property type="molecule type" value="Genomic_DNA"/>
</dbReference>
<keyword evidence="1" id="KW-0812">Transmembrane</keyword>
<dbReference type="GeneID" id="93168731"/>
<gene>
    <name evidence="2" type="ORF">BPS26883_01712</name>
</gene>
<accession>A0A6P2J9A1</accession>
<dbReference type="RefSeq" id="WP_009692946.1">
    <property type="nucleotide sequence ID" value="NZ_CABVPP010000008.1"/>
</dbReference>
<evidence type="ECO:0000313" key="3">
    <source>
        <dbReference type="Proteomes" id="UP000494162"/>
    </source>
</evidence>
<reference evidence="2 3" key="1">
    <citation type="submission" date="2019-09" db="EMBL/GenBank/DDBJ databases">
        <authorList>
            <person name="Depoorter E."/>
        </authorList>
    </citation>
    <scope>NUCLEOTIDE SEQUENCE [LARGE SCALE GENOMIC DNA]</scope>
    <source>
        <strain evidence="2">LMG 26883</strain>
    </source>
</reference>
<organism evidence="2 3">
    <name type="scientific">Burkholderia pseudomultivorans</name>
    <dbReference type="NCBI Taxonomy" id="1207504"/>
    <lineage>
        <taxon>Bacteria</taxon>
        <taxon>Pseudomonadati</taxon>
        <taxon>Pseudomonadota</taxon>
        <taxon>Betaproteobacteria</taxon>
        <taxon>Burkholderiales</taxon>
        <taxon>Burkholderiaceae</taxon>
        <taxon>Burkholderia</taxon>
        <taxon>Burkholderia cepacia complex</taxon>
    </lineage>
</organism>
<protein>
    <submittedName>
        <fullName evidence="2">Uncharacterized protein</fullName>
    </submittedName>
</protein>
<proteinExistence type="predicted"/>
<feature type="transmembrane region" description="Helical" evidence="1">
    <location>
        <begin position="6"/>
        <end position="30"/>
    </location>
</feature>
<sequence length="53" mass="5502">MFTGKPIVNFIIGLLAAIGLLAVLGTAAMWGMHSGMMHGMLSCGSTMYPRSGT</sequence>
<dbReference type="Proteomes" id="UP000494162">
    <property type="component" value="Unassembled WGS sequence"/>
</dbReference>
<evidence type="ECO:0000313" key="2">
    <source>
        <dbReference type="EMBL" id="VWB38209.1"/>
    </source>
</evidence>
<evidence type="ECO:0000256" key="1">
    <source>
        <dbReference type="SAM" id="Phobius"/>
    </source>
</evidence>